<dbReference type="RefSeq" id="WP_165094551.1">
    <property type="nucleotide sequence ID" value="NZ_JAAKGU010000001.1"/>
</dbReference>
<reference evidence="2 3" key="1">
    <citation type="submission" date="2020-02" db="EMBL/GenBank/DDBJ databases">
        <authorList>
            <person name="Gao J."/>
            <person name="Sun J."/>
        </authorList>
    </citation>
    <scope>NUCLEOTIDE SEQUENCE [LARGE SCALE GENOMIC DNA]</scope>
    <source>
        <strain evidence="2 3">7124</strain>
    </source>
</reference>
<sequence length="306" mass="35068">MPNFNEDDKRFEQLVCRIEPNGKLLSVREMTGGVSARVTAIEMVLGSGQITTRIVRRHGEADLKRNPGIAAAEFKLLQLLRSERLPVPEPYYLDESCGIFPQPYLVIGYEEGETDLEPANFETYLIQMAANLAAIHHVDCPSQRLPFLTRQEELAAEMLDQDFVQTGDSLNVSRIREILTAVWPLKQTNQTALLHGDYWPGNILWEDGRLAAIIDWEDAALGDPLADLANARLEILFHFGIDAMNAFTRHYRSLMTCIDFSNLPYWDLYAALRLSKFTEWGLDQDTVELMRERHRWFVTESLHIMK</sequence>
<evidence type="ECO:0000259" key="1">
    <source>
        <dbReference type="Pfam" id="PF01636"/>
    </source>
</evidence>
<dbReference type="InterPro" id="IPR002575">
    <property type="entry name" value="Aminoglycoside_PTrfase"/>
</dbReference>
<evidence type="ECO:0000313" key="2">
    <source>
        <dbReference type="EMBL" id="NGM81555.1"/>
    </source>
</evidence>
<gene>
    <name evidence="2" type="ORF">G5B47_03915</name>
</gene>
<dbReference type="GO" id="GO:0016740">
    <property type="term" value="F:transferase activity"/>
    <property type="evidence" value="ECO:0007669"/>
    <property type="project" value="UniProtKB-KW"/>
</dbReference>
<feature type="domain" description="Aminoglycoside phosphotransferase" evidence="1">
    <location>
        <begin position="52"/>
        <end position="232"/>
    </location>
</feature>
<dbReference type="InterPro" id="IPR011009">
    <property type="entry name" value="Kinase-like_dom_sf"/>
</dbReference>
<dbReference type="Gene3D" id="3.90.1200.10">
    <property type="match status" value="1"/>
</dbReference>
<dbReference type="PANTHER" id="PTHR21310">
    <property type="entry name" value="AMINOGLYCOSIDE PHOSPHOTRANSFERASE-RELATED-RELATED"/>
    <property type="match status" value="1"/>
</dbReference>
<protein>
    <submittedName>
        <fullName evidence="2">Phosphotransferase</fullName>
    </submittedName>
</protein>
<dbReference type="Pfam" id="PF01636">
    <property type="entry name" value="APH"/>
    <property type="match status" value="1"/>
</dbReference>
<keyword evidence="3" id="KW-1185">Reference proteome</keyword>
<dbReference type="Proteomes" id="UP000480151">
    <property type="component" value="Unassembled WGS sequence"/>
</dbReference>
<name>A0A6M1PH01_9BACL</name>
<keyword evidence="2" id="KW-0808">Transferase</keyword>
<comment type="caution">
    <text evidence="2">The sequence shown here is derived from an EMBL/GenBank/DDBJ whole genome shotgun (WGS) entry which is preliminary data.</text>
</comment>
<proteinExistence type="predicted"/>
<dbReference type="EMBL" id="JAAKGU010000001">
    <property type="protein sequence ID" value="NGM81555.1"/>
    <property type="molecule type" value="Genomic_DNA"/>
</dbReference>
<organism evidence="2 3">
    <name type="scientific">Paenibacillus apii</name>
    <dbReference type="NCBI Taxonomy" id="1850370"/>
    <lineage>
        <taxon>Bacteria</taxon>
        <taxon>Bacillati</taxon>
        <taxon>Bacillota</taxon>
        <taxon>Bacilli</taxon>
        <taxon>Bacillales</taxon>
        <taxon>Paenibacillaceae</taxon>
        <taxon>Paenibacillus</taxon>
    </lineage>
</organism>
<accession>A0A6M1PH01</accession>
<evidence type="ECO:0000313" key="3">
    <source>
        <dbReference type="Proteomes" id="UP000480151"/>
    </source>
</evidence>
<dbReference type="InterPro" id="IPR051678">
    <property type="entry name" value="AGP_Transferase"/>
</dbReference>
<dbReference type="AlphaFoldDB" id="A0A6M1PH01"/>
<dbReference type="SUPFAM" id="SSF56112">
    <property type="entry name" value="Protein kinase-like (PK-like)"/>
    <property type="match status" value="1"/>
</dbReference>